<reference evidence="1" key="1">
    <citation type="submission" date="2021-01" db="EMBL/GenBank/DDBJ databases">
        <title>Whole genome shotgun sequence of Acrocarpospora phusangensis NBRC 108782.</title>
        <authorList>
            <person name="Komaki H."/>
            <person name="Tamura T."/>
        </authorList>
    </citation>
    <scope>NUCLEOTIDE SEQUENCE</scope>
    <source>
        <strain evidence="1">NBRC 108782</strain>
    </source>
</reference>
<name>A0A919Q7T1_9ACTN</name>
<dbReference type="SUPFAM" id="SSF110296">
    <property type="entry name" value="Oligoxyloglucan reducing end-specific cellobiohydrolase"/>
    <property type="match status" value="1"/>
</dbReference>
<dbReference type="PANTHER" id="PTHR36893:SF1">
    <property type="entry name" value="BULB-TYPE LECTIN DOMAIN-CONTAINING PROTEIN"/>
    <property type="match status" value="1"/>
</dbReference>
<dbReference type="EMBL" id="BOOA01000003">
    <property type="protein sequence ID" value="GIH22245.1"/>
    <property type="molecule type" value="Genomic_DNA"/>
</dbReference>
<evidence type="ECO:0000313" key="1">
    <source>
        <dbReference type="EMBL" id="GIH22245.1"/>
    </source>
</evidence>
<keyword evidence="2" id="KW-1185">Reference proteome</keyword>
<dbReference type="SUPFAM" id="SSF89372">
    <property type="entry name" value="Fucose-specific lectin"/>
    <property type="match status" value="1"/>
</dbReference>
<evidence type="ECO:0000313" key="2">
    <source>
        <dbReference type="Proteomes" id="UP000640052"/>
    </source>
</evidence>
<organism evidence="1 2">
    <name type="scientific">Acrocarpospora phusangensis</name>
    <dbReference type="NCBI Taxonomy" id="1070424"/>
    <lineage>
        <taxon>Bacteria</taxon>
        <taxon>Bacillati</taxon>
        <taxon>Actinomycetota</taxon>
        <taxon>Actinomycetes</taxon>
        <taxon>Streptosporangiales</taxon>
        <taxon>Streptosporangiaceae</taxon>
        <taxon>Acrocarpospora</taxon>
    </lineage>
</organism>
<dbReference type="AlphaFoldDB" id="A0A919Q7T1"/>
<accession>A0A919Q7T1</accession>
<sequence>MPSVAWTALGSPGEVASAYAGPAADVIAAGTVGGHLYLRRRVDAGWRWEHLGRPPGGDGVIGAVLLEGSLTPVVVDTDLKVWLRQTGAEPWTALAGPAPDVGLPFFADSGDLVVASRGTRHTLVMSSPAGRPWMRQGVDPDGTWFRIAADEDWITEQLAVAFAPVSGSEPQLHIFAVVRDRQTSQSGVRVAVHENAVWTWIDPAGPTPNGQHAGLTATSFRDASGRLQACAVVCTGEPAVVSMLTGSGRDWRWTDLGRPPAESSLGSAVVAAKGPDSGGEPVVVARSSHNIWTRTPTTAWTDHGGTPGDVAAVVPSQSIERADSVWTAGVSWDFDLWTFDTGTTGATGIRWEGHGQPGGLVAVIGAYTDAPEPDIPDRAVEAAVIDGHGAVWNCQVWGIPDQGFFGSSNFWAYLGPPAPGVTAADGVGVFAAPTGSPQPSWVFVVGSDGRLWASTSDATGWTWVEHGAPTSRVIKKGVAPVAVGGTPAVHVLADDGRLWMRSISGGEWRWTDRGTPDGQLIFAVLGAAVLPAATGPLPVAAVAAGDGHLWLSVPAADGFRWVDLGTPTPSERVVATVGVEVVAQGLDIVVAGSPSGQVWSRRWSPQATGAWIPHGRPLDARIRAAVGTARDPADPASCLAWVIGNDQQIWVTSSAGGPWSRWDPVFPVDAVTAGKSAFVMDAFPCVVALDNGPRLHVVTPEL</sequence>
<comment type="caution">
    <text evidence="1">The sequence shown here is derived from an EMBL/GenBank/DDBJ whole genome shotgun (WGS) entry which is preliminary data.</text>
</comment>
<dbReference type="Proteomes" id="UP000640052">
    <property type="component" value="Unassembled WGS sequence"/>
</dbReference>
<gene>
    <name evidence="1" type="ORF">Aph01nite_05550</name>
</gene>
<dbReference type="PANTHER" id="PTHR36893">
    <property type="entry name" value="OS01G0275950 PROTEIN"/>
    <property type="match status" value="1"/>
</dbReference>
<dbReference type="RefSeq" id="WP_204039097.1">
    <property type="nucleotide sequence ID" value="NZ_BOOA01000003.1"/>
</dbReference>
<proteinExistence type="predicted"/>
<protein>
    <submittedName>
        <fullName evidence="1">Uncharacterized protein</fullName>
    </submittedName>
</protein>